<evidence type="ECO:0000256" key="6">
    <source>
        <dbReference type="ARBA" id="ARBA00022692"/>
    </source>
</evidence>
<evidence type="ECO:0000313" key="15">
    <source>
        <dbReference type="Proteomes" id="UP000094801"/>
    </source>
</evidence>
<reference evidence="15" key="1">
    <citation type="submission" date="2016-04" db="EMBL/GenBank/DDBJ databases">
        <title>Comparative genomics of biotechnologically important yeasts.</title>
        <authorList>
            <consortium name="DOE Joint Genome Institute"/>
            <person name="Riley R."/>
            <person name="Haridas S."/>
            <person name="Wolfe K.H."/>
            <person name="Lopes M.R."/>
            <person name="Hittinger C.T."/>
            <person name="Goker M."/>
            <person name="Salamov A."/>
            <person name="Wisecaver J."/>
            <person name="Long T.M."/>
            <person name="Aerts A.L."/>
            <person name="Barry K."/>
            <person name="Choi C."/>
            <person name="Clum A."/>
            <person name="Coughlan A.Y."/>
            <person name="Deshpande S."/>
            <person name="Douglass A.P."/>
            <person name="Hanson S.J."/>
            <person name="Klenk H.-P."/>
            <person name="Labutti K."/>
            <person name="Lapidus A."/>
            <person name="Lindquist E."/>
            <person name="Lipzen A."/>
            <person name="Meier-Kolthoff J.P."/>
            <person name="Ohm R.A."/>
            <person name="Otillar R.P."/>
            <person name="Pangilinan J."/>
            <person name="Peng Y."/>
            <person name="Rokas A."/>
            <person name="Rosa C.A."/>
            <person name="Scheuner C."/>
            <person name="Sibirny A.A."/>
            <person name="Slot J.C."/>
            <person name="Stielow J.B."/>
            <person name="Sun H."/>
            <person name="Kurtzman C.P."/>
            <person name="Blackwell M."/>
            <person name="Grigoriev I.V."/>
            <person name="Jeffries T.W."/>
        </authorList>
    </citation>
    <scope>NUCLEOTIDE SEQUENCE [LARGE SCALE GENOMIC DNA]</scope>
    <source>
        <strain evidence="15">NRRL YB-2248</strain>
    </source>
</reference>
<comment type="subcellular location">
    <subcellularLocation>
        <location evidence="1 12">Endoplasmic reticulum membrane</location>
        <topology evidence="1 12">Multi-pass membrane protein</topology>
    </subcellularLocation>
</comment>
<accession>A0A1E4T5K0</accession>
<keyword evidence="5 14" id="KW-0808">Transferase</keyword>
<feature type="transmembrane region" description="Helical" evidence="12">
    <location>
        <begin position="358"/>
        <end position="382"/>
    </location>
</feature>
<evidence type="ECO:0000256" key="9">
    <source>
        <dbReference type="ARBA" id="ARBA00023136"/>
    </source>
</evidence>
<dbReference type="InterPro" id="IPR005599">
    <property type="entry name" value="GPI_mannosylTrfase"/>
</dbReference>
<feature type="transmembrane region" description="Helical" evidence="12">
    <location>
        <begin position="220"/>
        <end position="240"/>
    </location>
</feature>
<comment type="similarity">
    <text evidence="3 12">Belongs to the glycosyltransferase 22 family.</text>
</comment>
<keyword evidence="15" id="KW-1185">Reference proteome</keyword>
<evidence type="ECO:0000313" key="14">
    <source>
        <dbReference type="EMBL" id="ODV87040.1"/>
    </source>
</evidence>
<protein>
    <recommendedName>
        <fullName evidence="12">Mannosyltransferase</fullName>
        <ecNumber evidence="12">2.4.1.-</ecNumber>
    </recommendedName>
</protein>
<comment type="pathway">
    <text evidence="2">Protein modification; protein glycosylation.</text>
</comment>
<feature type="transmembrane region" description="Helical" evidence="12">
    <location>
        <begin position="275"/>
        <end position="293"/>
    </location>
</feature>
<dbReference type="PANTHER" id="PTHR22760">
    <property type="entry name" value="GLYCOSYLTRANSFERASE"/>
    <property type="match status" value="1"/>
</dbReference>
<dbReference type="GO" id="GO:0006487">
    <property type="term" value="P:protein N-linked glycosylation"/>
    <property type="evidence" value="ECO:0007669"/>
    <property type="project" value="TreeGrafter"/>
</dbReference>
<dbReference type="STRING" id="983967.A0A1E4T5K0"/>
<dbReference type="EC" id="2.4.1.-" evidence="12"/>
<dbReference type="EMBL" id="KV453849">
    <property type="protein sequence ID" value="ODV87040.1"/>
    <property type="molecule type" value="Genomic_DNA"/>
</dbReference>
<evidence type="ECO:0000256" key="4">
    <source>
        <dbReference type="ARBA" id="ARBA00022676"/>
    </source>
</evidence>
<evidence type="ECO:0000256" key="8">
    <source>
        <dbReference type="ARBA" id="ARBA00022989"/>
    </source>
</evidence>
<feature type="transmembrane region" description="Helical" evidence="12">
    <location>
        <begin position="102"/>
        <end position="119"/>
    </location>
</feature>
<proteinExistence type="inferred from homology"/>
<feature type="transmembrane region" description="Helical" evidence="12">
    <location>
        <begin position="183"/>
        <end position="208"/>
    </location>
</feature>
<feature type="transmembrane region" description="Helical" evidence="12">
    <location>
        <begin position="134"/>
        <end position="152"/>
    </location>
</feature>
<feature type="transmembrane region" description="Helical" evidence="12">
    <location>
        <begin position="300"/>
        <end position="321"/>
    </location>
</feature>
<keyword evidence="13" id="KW-0732">Signal</keyword>
<dbReference type="Pfam" id="PF03901">
    <property type="entry name" value="Glyco_transf_22"/>
    <property type="match status" value="1"/>
</dbReference>
<dbReference type="UniPathway" id="UPA00378"/>
<evidence type="ECO:0000256" key="7">
    <source>
        <dbReference type="ARBA" id="ARBA00022824"/>
    </source>
</evidence>
<name>A0A1E4T5K0_9ASCO</name>
<sequence>LDLLLLVSMTSYLLMAPYTKVEESFNLQAIHDLLKYGVEDISNYDHNEFPGVVKRTFVAAVALSAMIRPFGSSIEKYTNIIITQLTPASAILYKITSLNLQILTRFLIGLFNWISFIFLKSEIIDACDMNSDSIGLWFGILQFTQFHIVYYSTRTLPNFIALPFVNYALSRIISGNIENGLMILIFTGIVFRIEILFFAGILFFVCLYNRITKIQRFTPYAIIGLVTGLISTFYIDSYFWGTKTIPEMESFIYNVIEKKSQNWGTEPIYTYFTKYLPKLFIIPIIPIMAILGSTSDLVNFGVGTMRCVSISSFLYICLMSIQPHKEWRFIIYAIPGITMSASTFISKITKKKNLKSKIYSLIVIICCFANLGISMILCYFSSLNYPGGEALSSVNLRIYNNNANSNPFGESIKVHMDVTTCMTGASLFGQINDDSVDKLHVIYDKTENIQDLSANDFEIWYSFNYVITDFDQDEGLINNEKLPKLINDDYECNWLKVDVIQGYSGINKDAV</sequence>
<evidence type="ECO:0000256" key="5">
    <source>
        <dbReference type="ARBA" id="ARBA00022679"/>
    </source>
</evidence>
<keyword evidence="6 12" id="KW-0812">Transmembrane</keyword>
<feature type="signal peptide" evidence="13">
    <location>
        <begin position="1"/>
        <end position="15"/>
    </location>
</feature>
<feature type="transmembrane region" description="Helical" evidence="12">
    <location>
        <begin position="327"/>
        <end position="346"/>
    </location>
</feature>
<feature type="non-terminal residue" evidence="14">
    <location>
        <position position="511"/>
    </location>
</feature>
<comment type="function">
    <text evidence="10">Mannosyltransferase that operates in the biosynthetic pathway of dolichol-linked oligosaccharides, the glycan precursors employed in protein asparagine (N)-glycosylation. The assembly of dolichol-linked oligosaccharides begins on the cytosolic side of the endoplasmic reticulum membrane and finishes in its lumen. The sequential addition of sugars to dolichol pyrophosphate produces dolichol-linked oligosaccharides containing fourteen sugars, including two GlcNAcs, nine mannoses and three glucoses. Once assembled, the oligosaccharide is transferred from the lipid to nascent proteins by oligosaccharyltransferases. In the lumen of the endoplasmic reticulum, adds the eighth mannose residue in an alpha-1,6 linkage onto Man(7)GlcNAc(2)-PP-dolichol to produce Man(8)GlcNAc(2)-PP-dolichol.</text>
</comment>
<dbReference type="Proteomes" id="UP000094801">
    <property type="component" value="Unassembled WGS sequence"/>
</dbReference>
<gene>
    <name evidence="14" type="ORF">CANARDRAFT_181763</name>
</gene>
<evidence type="ECO:0000256" key="2">
    <source>
        <dbReference type="ARBA" id="ARBA00004922"/>
    </source>
</evidence>
<feature type="non-terminal residue" evidence="14">
    <location>
        <position position="1"/>
    </location>
</feature>
<keyword evidence="8 12" id="KW-1133">Transmembrane helix</keyword>
<dbReference type="PANTHER" id="PTHR22760:SF1">
    <property type="entry name" value="DOL-P-MAN:MAN(7)GLCNAC(2)-PP-DOL ALPHA-1,6-MANNOSYLTRANSFERASE"/>
    <property type="match status" value="1"/>
</dbReference>
<evidence type="ECO:0000256" key="12">
    <source>
        <dbReference type="RuleBase" id="RU363075"/>
    </source>
</evidence>
<evidence type="ECO:0000256" key="11">
    <source>
        <dbReference type="ARBA" id="ARBA00048899"/>
    </source>
</evidence>
<keyword evidence="7 12" id="KW-0256">Endoplasmic reticulum</keyword>
<keyword evidence="4 12" id="KW-0328">Glycosyltransferase</keyword>
<keyword evidence="9 12" id="KW-0472">Membrane</keyword>
<evidence type="ECO:0000256" key="10">
    <source>
        <dbReference type="ARBA" id="ARBA00044721"/>
    </source>
</evidence>
<dbReference type="OrthoDB" id="19039at2759"/>
<feature type="transmembrane region" description="Helical" evidence="12">
    <location>
        <begin position="159"/>
        <end position="177"/>
    </location>
</feature>
<dbReference type="AlphaFoldDB" id="A0A1E4T5K0"/>
<evidence type="ECO:0000256" key="1">
    <source>
        <dbReference type="ARBA" id="ARBA00004477"/>
    </source>
</evidence>
<feature type="chain" id="PRO_5012317210" description="Mannosyltransferase" evidence="13">
    <location>
        <begin position="16"/>
        <end position="511"/>
    </location>
</feature>
<comment type="catalytic activity">
    <reaction evidence="11">
        <text>an alpha-D-Man-(1-&gt;2)-alpha-D-Man-(1-&gt;2)-alpha-D-Man-(1-&gt;3)-[alpha-D-Man-(1-&gt;2)-alpha-D-Man-(1-&gt;3)-alpha-D-Man-(1-&gt;6)]-beta-D-Man-(1-&gt;4)-beta-D-GlcNAc-(1-&gt;4)-alpha-D-GlcNAc-diphospho-di-trans,poly-cis-dolichol + a di-trans,poly-cis-dolichyl beta-D-mannosyl phosphate = an alpha-D-Man-(1-&gt;2)-alpha-D-Man-(1-&gt;2)-alpha-D-Man-(1-&gt;3)-[alpha-D-Man-(1-&gt;2)-alpha-D-Man-(1-&gt;3)-[alpha-D-Man-(1-&gt;6)]-alpha-D-Man-(1-&gt;6)]-beta-D-Man-(1-&gt;4)-beta-D-GlcNAc-(1-&gt;4)-alpha-D-GlcNAc-diphospho-di-trans,poly-cis-dolichol + a di-trans,poly-cis-dolichyl phosphate + H(+)</text>
        <dbReference type="Rhea" id="RHEA:29535"/>
        <dbReference type="Rhea" id="RHEA-COMP:19498"/>
        <dbReference type="Rhea" id="RHEA-COMP:19501"/>
        <dbReference type="Rhea" id="RHEA-COMP:19518"/>
        <dbReference type="Rhea" id="RHEA-COMP:19519"/>
        <dbReference type="ChEBI" id="CHEBI:15378"/>
        <dbReference type="ChEBI" id="CHEBI:57683"/>
        <dbReference type="ChEBI" id="CHEBI:58211"/>
        <dbReference type="ChEBI" id="CHEBI:132517"/>
        <dbReference type="ChEBI" id="CHEBI:132519"/>
        <dbReference type="EC" id="2.4.1.260"/>
    </reaction>
    <physiologicalReaction direction="left-to-right" evidence="11">
        <dbReference type="Rhea" id="RHEA:29536"/>
    </physiologicalReaction>
</comment>
<dbReference type="GO" id="GO:0052917">
    <property type="term" value="F:dol-P-Man:Man(7)GlcNAc(2)-PP-Dol alpha-1,6-mannosyltransferase activity"/>
    <property type="evidence" value="ECO:0007669"/>
    <property type="project" value="UniProtKB-EC"/>
</dbReference>
<organism evidence="14 15">
    <name type="scientific">[Candida] arabinofermentans NRRL YB-2248</name>
    <dbReference type="NCBI Taxonomy" id="983967"/>
    <lineage>
        <taxon>Eukaryota</taxon>
        <taxon>Fungi</taxon>
        <taxon>Dikarya</taxon>
        <taxon>Ascomycota</taxon>
        <taxon>Saccharomycotina</taxon>
        <taxon>Pichiomycetes</taxon>
        <taxon>Pichiales</taxon>
        <taxon>Pichiaceae</taxon>
        <taxon>Ogataea</taxon>
        <taxon>Ogataea/Candida clade</taxon>
    </lineage>
</organism>
<evidence type="ECO:0000256" key="13">
    <source>
        <dbReference type="SAM" id="SignalP"/>
    </source>
</evidence>
<dbReference type="GO" id="GO:0005789">
    <property type="term" value="C:endoplasmic reticulum membrane"/>
    <property type="evidence" value="ECO:0007669"/>
    <property type="project" value="UniProtKB-SubCell"/>
</dbReference>
<evidence type="ECO:0000256" key="3">
    <source>
        <dbReference type="ARBA" id="ARBA00007063"/>
    </source>
</evidence>